<reference evidence="1" key="2">
    <citation type="journal article" date="2015" name="Fish Shellfish Immunol.">
        <title>Early steps in the European eel (Anguilla anguilla)-Vibrio vulnificus interaction in the gills: Role of the RtxA13 toxin.</title>
        <authorList>
            <person name="Callol A."/>
            <person name="Pajuelo D."/>
            <person name="Ebbesson L."/>
            <person name="Teles M."/>
            <person name="MacKenzie S."/>
            <person name="Amaro C."/>
        </authorList>
    </citation>
    <scope>NUCLEOTIDE SEQUENCE</scope>
</reference>
<dbReference type="AlphaFoldDB" id="A0A0E9UDI7"/>
<organism evidence="1">
    <name type="scientific">Anguilla anguilla</name>
    <name type="common">European freshwater eel</name>
    <name type="synonym">Muraena anguilla</name>
    <dbReference type="NCBI Taxonomy" id="7936"/>
    <lineage>
        <taxon>Eukaryota</taxon>
        <taxon>Metazoa</taxon>
        <taxon>Chordata</taxon>
        <taxon>Craniata</taxon>
        <taxon>Vertebrata</taxon>
        <taxon>Euteleostomi</taxon>
        <taxon>Actinopterygii</taxon>
        <taxon>Neopterygii</taxon>
        <taxon>Teleostei</taxon>
        <taxon>Anguilliformes</taxon>
        <taxon>Anguillidae</taxon>
        <taxon>Anguilla</taxon>
    </lineage>
</organism>
<sequence>MYEVKSKIQIQNGGSLSDDLSWSALCGNIFSCPLQYS</sequence>
<protein>
    <submittedName>
        <fullName evidence="1">Uncharacterized protein</fullName>
    </submittedName>
</protein>
<name>A0A0E9UDI7_ANGAN</name>
<evidence type="ECO:0000313" key="1">
    <source>
        <dbReference type="EMBL" id="JAH63929.1"/>
    </source>
</evidence>
<dbReference type="EMBL" id="GBXM01044648">
    <property type="protein sequence ID" value="JAH63929.1"/>
    <property type="molecule type" value="Transcribed_RNA"/>
</dbReference>
<accession>A0A0E9UDI7</accession>
<proteinExistence type="predicted"/>
<reference evidence="1" key="1">
    <citation type="submission" date="2014-11" db="EMBL/GenBank/DDBJ databases">
        <authorList>
            <person name="Amaro Gonzalez C."/>
        </authorList>
    </citation>
    <scope>NUCLEOTIDE SEQUENCE</scope>
</reference>